<evidence type="ECO:0000256" key="6">
    <source>
        <dbReference type="RuleBase" id="RU366058"/>
    </source>
</evidence>
<accession>A0A917AQ07</accession>
<evidence type="ECO:0000259" key="7">
    <source>
        <dbReference type="Pfam" id="PF09335"/>
    </source>
</evidence>
<dbReference type="GO" id="GO:0005886">
    <property type="term" value="C:plasma membrane"/>
    <property type="evidence" value="ECO:0007669"/>
    <property type="project" value="UniProtKB-SubCell"/>
</dbReference>
<evidence type="ECO:0000256" key="2">
    <source>
        <dbReference type="ARBA" id="ARBA00022475"/>
    </source>
</evidence>
<dbReference type="PANTHER" id="PTHR12677">
    <property type="entry name" value="GOLGI APPARATUS MEMBRANE PROTEIN TVP38-RELATED"/>
    <property type="match status" value="1"/>
</dbReference>
<name>A0A917AQ07_9BACI</name>
<reference evidence="8" key="2">
    <citation type="submission" date="2020-09" db="EMBL/GenBank/DDBJ databases">
        <authorList>
            <person name="Sun Q."/>
            <person name="Zhou Y."/>
        </authorList>
    </citation>
    <scope>NUCLEOTIDE SEQUENCE</scope>
    <source>
        <strain evidence="8">CGMCC 1.12698</strain>
    </source>
</reference>
<feature type="transmembrane region" description="Helical" evidence="6">
    <location>
        <begin position="44"/>
        <end position="71"/>
    </location>
</feature>
<organism evidence="8 9">
    <name type="scientific">Priestia taiwanensis</name>
    <dbReference type="NCBI Taxonomy" id="1347902"/>
    <lineage>
        <taxon>Bacteria</taxon>
        <taxon>Bacillati</taxon>
        <taxon>Bacillota</taxon>
        <taxon>Bacilli</taxon>
        <taxon>Bacillales</taxon>
        <taxon>Bacillaceae</taxon>
        <taxon>Priestia</taxon>
    </lineage>
</organism>
<evidence type="ECO:0000256" key="1">
    <source>
        <dbReference type="ARBA" id="ARBA00004651"/>
    </source>
</evidence>
<feature type="transmembrane region" description="Helical" evidence="6">
    <location>
        <begin position="117"/>
        <end position="139"/>
    </location>
</feature>
<sequence>MNQQELLAILEQYSQYALFISILLNIAVALVGVLPSVFITAANLVFFGPVVGFIISIIGEVVGAIIAFGLYRKGLQKASRKQLEKYPKILKLLDAKGKDAFNLIVVLRTLPFMPSGLVTLAASIGQVSMPIYASATLIGKIPGLLIEAVSVYQVVQFNWIGKAILIVIGIYWLYLVLHFLYKKRRKKCDETKGNSTT</sequence>
<keyword evidence="4 6" id="KW-1133">Transmembrane helix</keyword>
<feature type="transmembrane region" description="Helical" evidence="6">
    <location>
        <begin position="16"/>
        <end position="38"/>
    </location>
</feature>
<reference evidence="8" key="1">
    <citation type="journal article" date="2014" name="Int. J. Syst. Evol. Microbiol.">
        <title>Complete genome sequence of Corynebacterium casei LMG S-19264T (=DSM 44701T), isolated from a smear-ripened cheese.</title>
        <authorList>
            <consortium name="US DOE Joint Genome Institute (JGI-PGF)"/>
            <person name="Walter F."/>
            <person name="Albersmeier A."/>
            <person name="Kalinowski J."/>
            <person name="Ruckert C."/>
        </authorList>
    </citation>
    <scope>NUCLEOTIDE SEQUENCE</scope>
    <source>
        <strain evidence="8">CGMCC 1.12698</strain>
    </source>
</reference>
<evidence type="ECO:0000313" key="9">
    <source>
        <dbReference type="Proteomes" id="UP000605259"/>
    </source>
</evidence>
<comment type="similarity">
    <text evidence="6">Belongs to the TVP38/TMEM64 family.</text>
</comment>
<keyword evidence="3 6" id="KW-0812">Transmembrane</keyword>
<proteinExistence type="inferred from homology"/>
<dbReference type="InterPro" id="IPR015414">
    <property type="entry name" value="TMEM64"/>
</dbReference>
<dbReference type="AlphaFoldDB" id="A0A917AQ07"/>
<evidence type="ECO:0000256" key="4">
    <source>
        <dbReference type="ARBA" id="ARBA00022989"/>
    </source>
</evidence>
<comment type="caution">
    <text evidence="8">The sequence shown here is derived from an EMBL/GenBank/DDBJ whole genome shotgun (WGS) entry which is preliminary data.</text>
</comment>
<dbReference type="Proteomes" id="UP000605259">
    <property type="component" value="Unassembled WGS sequence"/>
</dbReference>
<feature type="domain" description="VTT" evidence="7">
    <location>
        <begin position="34"/>
        <end position="152"/>
    </location>
</feature>
<comment type="caution">
    <text evidence="6">Lacks conserved residue(s) required for the propagation of feature annotation.</text>
</comment>
<comment type="subcellular location">
    <subcellularLocation>
        <location evidence="1 6">Cell membrane</location>
        <topology evidence="1 6">Multi-pass membrane protein</topology>
    </subcellularLocation>
</comment>
<evidence type="ECO:0000256" key="3">
    <source>
        <dbReference type="ARBA" id="ARBA00022692"/>
    </source>
</evidence>
<keyword evidence="5 6" id="KW-0472">Membrane</keyword>
<dbReference type="EMBL" id="BMFK01000001">
    <property type="protein sequence ID" value="GGE67088.1"/>
    <property type="molecule type" value="Genomic_DNA"/>
</dbReference>
<dbReference type="InterPro" id="IPR032816">
    <property type="entry name" value="VTT_dom"/>
</dbReference>
<keyword evidence="9" id="KW-1185">Reference proteome</keyword>
<dbReference type="PANTHER" id="PTHR12677:SF55">
    <property type="entry name" value="UNDECAPRENYL PHOSPHATE TRANSPORTER SAOUHSC_00901-RELATED"/>
    <property type="match status" value="1"/>
</dbReference>
<evidence type="ECO:0000313" key="8">
    <source>
        <dbReference type="EMBL" id="GGE67088.1"/>
    </source>
</evidence>
<feature type="transmembrane region" description="Helical" evidence="6">
    <location>
        <begin position="159"/>
        <end position="177"/>
    </location>
</feature>
<gene>
    <name evidence="8" type="ORF">GCM10007140_16580</name>
</gene>
<evidence type="ECO:0000256" key="5">
    <source>
        <dbReference type="ARBA" id="ARBA00023136"/>
    </source>
</evidence>
<keyword evidence="2 6" id="KW-1003">Cell membrane</keyword>
<dbReference type="RefSeq" id="WP_188387897.1">
    <property type="nucleotide sequence ID" value="NZ_BMFK01000001.1"/>
</dbReference>
<protein>
    <recommendedName>
        <fullName evidence="6">TVP38/TMEM64 family membrane protein</fullName>
    </recommendedName>
</protein>
<dbReference type="Pfam" id="PF09335">
    <property type="entry name" value="VTT_dom"/>
    <property type="match status" value="1"/>
</dbReference>